<feature type="domain" description="HTH myb-type" evidence="11">
    <location>
        <begin position="62"/>
        <end position="116"/>
    </location>
</feature>
<keyword evidence="3" id="KW-0805">Transcription regulation</keyword>
<reference evidence="12 13" key="1">
    <citation type="journal article" date="2014" name="Science">
        <title>Plant genetics. Early allopolyploid evolution in the post-Neolithic Brassica napus oilseed genome.</title>
        <authorList>
            <person name="Chalhoub B."/>
            <person name="Denoeud F."/>
            <person name="Liu S."/>
            <person name="Parkin I.A."/>
            <person name="Tang H."/>
            <person name="Wang X."/>
            <person name="Chiquet J."/>
            <person name="Belcram H."/>
            <person name="Tong C."/>
            <person name="Samans B."/>
            <person name="Correa M."/>
            <person name="Da Silva C."/>
            <person name="Just J."/>
            <person name="Falentin C."/>
            <person name="Koh C.S."/>
            <person name="Le Clainche I."/>
            <person name="Bernard M."/>
            <person name="Bento P."/>
            <person name="Noel B."/>
            <person name="Labadie K."/>
            <person name="Alberti A."/>
            <person name="Charles M."/>
            <person name="Arnaud D."/>
            <person name="Guo H."/>
            <person name="Daviaud C."/>
            <person name="Alamery S."/>
            <person name="Jabbari K."/>
            <person name="Zhao M."/>
            <person name="Edger P.P."/>
            <person name="Chelaifa H."/>
            <person name="Tack D."/>
            <person name="Lassalle G."/>
            <person name="Mestiri I."/>
            <person name="Schnel N."/>
            <person name="Le Paslier M.C."/>
            <person name="Fan G."/>
            <person name="Renault V."/>
            <person name="Bayer P.E."/>
            <person name="Golicz A.A."/>
            <person name="Manoli S."/>
            <person name="Lee T.H."/>
            <person name="Thi V.H."/>
            <person name="Chalabi S."/>
            <person name="Hu Q."/>
            <person name="Fan C."/>
            <person name="Tollenaere R."/>
            <person name="Lu Y."/>
            <person name="Battail C."/>
            <person name="Shen J."/>
            <person name="Sidebottom C.H."/>
            <person name="Wang X."/>
            <person name="Canaguier A."/>
            <person name="Chauveau A."/>
            <person name="Berard A."/>
            <person name="Deniot G."/>
            <person name="Guan M."/>
            <person name="Liu Z."/>
            <person name="Sun F."/>
            <person name="Lim Y.P."/>
            <person name="Lyons E."/>
            <person name="Town C.D."/>
            <person name="Bancroft I."/>
            <person name="Wang X."/>
            <person name="Meng J."/>
            <person name="Ma J."/>
            <person name="Pires J.C."/>
            <person name="King G.J."/>
            <person name="Brunel D."/>
            <person name="Delourme R."/>
            <person name="Renard M."/>
            <person name="Aury J.M."/>
            <person name="Adams K.L."/>
            <person name="Batley J."/>
            <person name="Snowdon R.J."/>
            <person name="Tost J."/>
            <person name="Edwards D."/>
            <person name="Zhou Y."/>
            <person name="Hua W."/>
            <person name="Sharpe A.G."/>
            <person name="Paterson A.H."/>
            <person name="Guan C."/>
            <person name="Wincker P."/>
        </authorList>
    </citation>
    <scope>NUCLEOTIDE SEQUENCE [LARGE SCALE GENOMIC DNA]</scope>
    <source>
        <strain evidence="13">cv. Darmor-bzh</strain>
    </source>
</reference>
<dbReference type="KEGG" id="bna:106443373"/>
<dbReference type="STRING" id="3708.A0A078J210"/>
<keyword evidence="13" id="KW-1185">Reference proteome</keyword>
<feature type="region of interest" description="Disordered" evidence="9">
    <location>
        <begin position="114"/>
        <end position="153"/>
    </location>
</feature>
<keyword evidence="5" id="KW-0010">Activator</keyword>
<dbReference type="GO" id="GO:0000987">
    <property type="term" value="F:cis-regulatory region sequence-specific DNA binding"/>
    <property type="evidence" value="ECO:0000318"/>
    <property type="project" value="GO_Central"/>
</dbReference>
<dbReference type="Proteomes" id="UP000028999">
    <property type="component" value="Unassembled WGS sequence"/>
</dbReference>
<dbReference type="PROSITE" id="PS50090">
    <property type="entry name" value="MYB_LIKE"/>
    <property type="match status" value="2"/>
</dbReference>
<dbReference type="Gramene" id="CDY56151">
    <property type="protein sequence ID" value="CDY56151"/>
    <property type="gene ID" value="GSBRNA2T00017883001"/>
</dbReference>
<gene>
    <name evidence="12" type="primary">BnaA03g12580D</name>
    <name evidence="12" type="ORF">GSBRNA2T00017883001</name>
</gene>
<dbReference type="Pfam" id="PF00249">
    <property type="entry name" value="Myb_DNA-binding"/>
    <property type="match status" value="2"/>
</dbReference>
<keyword evidence="6" id="KW-0804">Transcription</keyword>
<dbReference type="PROSITE" id="PS51294">
    <property type="entry name" value="HTH_MYB"/>
    <property type="match status" value="2"/>
</dbReference>
<dbReference type="FunFam" id="1.10.10.60:FF:000001">
    <property type="entry name" value="MYB-related transcription factor"/>
    <property type="match status" value="1"/>
</dbReference>
<dbReference type="GO" id="GO:0005634">
    <property type="term" value="C:nucleus"/>
    <property type="evidence" value="ECO:0000318"/>
    <property type="project" value="GO_Central"/>
</dbReference>
<feature type="domain" description="Myb-like" evidence="10">
    <location>
        <begin position="62"/>
        <end position="112"/>
    </location>
</feature>
<dbReference type="FunFam" id="1.10.10.60:FF:000302">
    <property type="entry name" value="Transcription factor TT2"/>
    <property type="match status" value="1"/>
</dbReference>
<evidence type="ECO:0000313" key="12">
    <source>
        <dbReference type="EMBL" id="CDY56151.1"/>
    </source>
</evidence>
<accession>A0A078J210</accession>
<dbReference type="OrthoDB" id="2143914at2759"/>
<dbReference type="InterPro" id="IPR009057">
    <property type="entry name" value="Homeodomain-like_sf"/>
</dbReference>
<keyword evidence="2" id="KW-0677">Repeat</keyword>
<protein>
    <recommendedName>
        <fullName evidence="8">Myb-related protein 123</fullName>
    </recommendedName>
</protein>
<dbReference type="AlphaFoldDB" id="A0A078J210"/>
<dbReference type="SUPFAM" id="SSF46689">
    <property type="entry name" value="Homeodomain-like"/>
    <property type="match status" value="1"/>
</dbReference>
<feature type="domain" description="HTH myb-type" evidence="11">
    <location>
        <begin position="9"/>
        <end position="61"/>
    </location>
</feature>
<evidence type="ECO:0000256" key="1">
    <source>
        <dbReference type="ARBA" id="ARBA00004123"/>
    </source>
</evidence>
<dbReference type="OMA" id="CRREEDH"/>
<dbReference type="Gene3D" id="1.10.10.60">
    <property type="entry name" value="Homeodomain-like"/>
    <property type="match status" value="2"/>
</dbReference>
<dbReference type="PaxDb" id="3708-A0A078J210"/>
<feature type="domain" description="Myb-like" evidence="10">
    <location>
        <begin position="9"/>
        <end position="61"/>
    </location>
</feature>
<dbReference type="SMART" id="SM00717">
    <property type="entry name" value="SANT"/>
    <property type="match status" value="2"/>
</dbReference>
<sequence>MEKKEEERKSHVRRGLWKPEEDMILRNCVESHGEGNWADISRRSGLKRGGKSCRLRWKNYLRPNIKRGGMSPQEQDLIIRMHKLLGNRWSLIAGRLPGRTDNEVKNYWNTHLNKKSTSRKQNATESVEAPTDKTVMSTGVRHSHGEQGEGEEGTTNWMEETNCLAYDDHIGSPLPLISHYTDTLVFDPCFAFMDCFPLL</sequence>
<comment type="subcellular location">
    <subcellularLocation>
        <location evidence="1">Nucleus</location>
    </subcellularLocation>
</comment>
<organism evidence="12 13">
    <name type="scientific">Brassica napus</name>
    <name type="common">Rape</name>
    <dbReference type="NCBI Taxonomy" id="3708"/>
    <lineage>
        <taxon>Eukaryota</taxon>
        <taxon>Viridiplantae</taxon>
        <taxon>Streptophyta</taxon>
        <taxon>Embryophyta</taxon>
        <taxon>Tracheophyta</taxon>
        <taxon>Spermatophyta</taxon>
        <taxon>Magnoliopsida</taxon>
        <taxon>eudicotyledons</taxon>
        <taxon>Gunneridae</taxon>
        <taxon>Pentapetalae</taxon>
        <taxon>rosids</taxon>
        <taxon>malvids</taxon>
        <taxon>Brassicales</taxon>
        <taxon>Brassicaceae</taxon>
        <taxon>Brassiceae</taxon>
        <taxon>Brassica</taxon>
    </lineage>
</organism>
<evidence type="ECO:0000259" key="10">
    <source>
        <dbReference type="PROSITE" id="PS50090"/>
    </source>
</evidence>
<keyword evidence="4" id="KW-0238">DNA-binding</keyword>
<proteinExistence type="predicted"/>
<dbReference type="InterPro" id="IPR015495">
    <property type="entry name" value="Myb_TF_plants"/>
</dbReference>
<dbReference type="InterPro" id="IPR017930">
    <property type="entry name" value="Myb_dom"/>
</dbReference>
<dbReference type="EMBL" id="LK033464">
    <property type="protein sequence ID" value="CDY56151.1"/>
    <property type="molecule type" value="Genomic_DNA"/>
</dbReference>
<dbReference type="PANTHER" id="PTHR47998:SF43">
    <property type="entry name" value="TRANSCRIPTION FACTOR MYB82"/>
    <property type="match status" value="1"/>
</dbReference>
<evidence type="ECO:0000256" key="3">
    <source>
        <dbReference type="ARBA" id="ARBA00023015"/>
    </source>
</evidence>
<name>A0A078J210_BRANA</name>
<dbReference type="PANTHER" id="PTHR47998">
    <property type="entry name" value="TRANSCRIPTION FACTOR MYB51-LIKE ISOFORM X1"/>
    <property type="match status" value="1"/>
</dbReference>
<evidence type="ECO:0000259" key="11">
    <source>
        <dbReference type="PROSITE" id="PS51294"/>
    </source>
</evidence>
<evidence type="ECO:0000256" key="6">
    <source>
        <dbReference type="ARBA" id="ARBA00023163"/>
    </source>
</evidence>
<dbReference type="SMR" id="A0A078J210"/>
<evidence type="ECO:0000256" key="2">
    <source>
        <dbReference type="ARBA" id="ARBA00022737"/>
    </source>
</evidence>
<evidence type="ECO:0000313" key="13">
    <source>
        <dbReference type="Proteomes" id="UP000028999"/>
    </source>
</evidence>
<dbReference type="CDD" id="cd00167">
    <property type="entry name" value="SANT"/>
    <property type="match status" value="2"/>
</dbReference>
<evidence type="ECO:0000256" key="4">
    <source>
        <dbReference type="ARBA" id="ARBA00023125"/>
    </source>
</evidence>
<dbReference type="InterPro" id="IPR001005">
    <property type="entry name" value="SANT/Myb"/>
</dbReference>
<dbReference type="GO" id="GO:0006355">
    <property type="term" value="P:regulation of DNA-templated transcription"/>
    <property type="evidence" value="ECO:0000318"/>
    <property type="project" value="GO_Central"/>
</dbReference>
<keyword evidence="7" id="KW-0539">Nucleus</keyword>
<evidence type="ECO:0000256" key="7">
    <source>
        <dbReference type="ARBA" id="ARBA00023242"/>
    </source>
</evidence>
<evidence type="ECO:0000256" key="8">
    <source>
        <dbReference type="ARBA" id="ARBA00083772"/>
    </source>
</evidence>
<evidence type="ECO:0000256" key="5">
    <source>
        <dbReference type="ARBA" id="ARBA00023159"/>
    </source>
</evidence>
<evidence type="ECO:0000256" key="9">
    <source>
        <dbReference type="SAM" id="MobiDB-lite"/>
    </source>
</evidence>